<comment type="caution">
    <text evidence="10">Lacks conserved residue(s) required for the propagation of feature annotation.</text>
</comment>
<feature type="binding site" evidence="10">
    <location>
        <begin position="125"/>
        <end position="126"/>
    </location>
    <ligand>
        <name>acetyl-CoA</name>
        <dbReference type="ChEBI" id="CHEBI:57288"/>
    </ligand>
</feature>
<feature type="binding site" evidence="10">
    <location>
        <position position="431"/>
    </location>
    <ligand>
        <name>glyoxylate</name>
        <dbReference type="ChEBI" id="CHEBI:36655"/>
    </ligand>
</feature>
<evidence type="ECO:0000256" key="5">
    <source>
        <dbReference type="ARBA" id="ARBA00022679"/>
    </source>
</evidence>
<comment type="subcellular location">
    <subcellularLocation>
        <location evidence="10 12">Cytoplasm</location>
    </subcellularLocation>
</comment>
<dbReference type="NCBIfam" id="NF002825">
    <property type="entry name" value="PRK02999.1"/>
    <property type="match status" value="1"/>
</dbReference>
<evidence type="ECO:0000256" key="1">
    <source>
        <dbReference type="ARBA" id="ARBA00001946"/>
    </source>
</evidence>
<dbReference type="EMBL" id="BAAAQW010000006">
    <property type="protein sequence ID" value="GAA2200791.1"/>
    <property type="molecule type" value="Genomic_DNA"/>
</dbReference>
<accession>A0ABP5NMI8</accession>
<dbReference type="Pfam" id="PF01274">
    <property type="entry name" value="MS_TIM-barrel"/>
    <property type="match status" value="1"/>
</dbReference>
<feature type="modified residue" description="Cysteine sulfenic acid (-SOH)" evidence="10">
    <location>
        <position position="616"/>
    </location>
</feature>
<comment type="similarity">
    <text evidence="10 12">Belongs to the malate synthase family. GlcB subfamily.</text>
</comment>
<evidence type="ECO:0000256" key="10">
    <source>
        <dbReference type="HAMAP-Rule" id="MF_00641"/>
    </source>
</evidence>
<evidence type="ECO:0000256" key="9">
    <source>
        <dbReference type="ARBA" id="ARBA00047918"/>
    </source>
</evidence>
<dbReference type="Pfam" id="PF20656">
    <property type="entry name" value="MS_N"/>
    <property type="match status" value="1"/>
</dbReference>
<dbReference type="PANTHER" id="PTHR42739:SF1">
    <property type="entry name" value="MALATE SYNTHASE G"/>
    <property type="match status" value="1"/>
</dbReference>
<evidence type="ECO:0000259" key="13">
    <source>
        <dbReference type="Pfam" id="PF01274"/>
    </source>
</evidence>
<feature type="domain" description="Malate synthase N-terminal" evidence="14">
    <location>
        <begin position="16"/>
        <end position="69"/>
    </location>
</feature>
<keyword evidence="8 10" id="KW-0558">Oxidation</keyword>
<name>A0ABP5NMI8_9MICC</name>
<evidence type="ECO:0000259" key="15">
    <source>
        <dbReference type="Pfam" id="PF20658"/>
    </source>
</evidence>
<dbReference type="InterPro" id="IPR048355">
    <property type="entry name" value="MS_C"/>
</dbReference>
<dbReference type="RefSeq" id="WP_344299838.1">
    <property type="nucleotide sequence ID" value="NZ_BAAAQW010000006.1"/>
</dbReference>
<sequence length="728" mass="78634">MRDRVETHGLSVAEELYAFVRDEALPGTGIDEESFWSGAAALVGEFSPKVRDLLGIRDRMQEQIDEFHRTAGAGPVDPGGYEAFLRSIGYIVDEPADFAISTDRVDPEIASVSGPQLVVPLLNARFAANAANARWGSLYDALYGTDVIDEAEGRERTRGYNPVRGAAVVARGRQFLDENVPLENGSHADVTAYRVVDGGLVAEAPAGAVRLREPSQFAGYRGAASEPEAVLLAHHGLHVEIQIDRDHRIGSWDAAGVKDIVLESAVTTIMDLEDSVAAVDAADKVVGYRNWLQLMQGTLTAEVEKGGSTHLRRLNPDRAYTAPDGAELTLPGRSLLLIRQVGHLMTSDAVLDADGNPVPEEILDALFTGLGSVHDLRGERAGGNSRTGSVYVVKPKMHGPQEVAVACALLAGAESVLGLEPLTIKIGIMDEERRTSANLKACIFEARERVVFINTGFLDRTGDEIHTSMLAGPMVRKADMRSTAWIKAYEDANVDIGLECGFRGRAQIGKGMWAAPDNLADMLAQKGGHPLAGANCAWVPSPTAATLHAIHYHQVDVDARQAELGGGRRSTLQQLLTIPTGDPGEWDAEARRNELDNNVQSTLGYVVRWVNAGVGCSKVPDIHGTALMEDRATCRISSQHVSNWLLHGVITEQEVEDSLRRMAVVVDEQNAEDPDYLPMAPSFDTEAFLAARELLLEGASQPAGYTEPILHRRRAAEKASHDLTRSAS</sequence>
<evidence type="ECO:0000313" key="17">
    <source>
        <dbReference type="EMBL" id="GAA2200791.1"/>
    </source>
</evidence>
<feature type="domain" description="Malate synthase C-terminal" evidence="16">
    <location>
        <begin position="591"/>
        <end position="677"/>
    </location>
</feature>
<feature type="binding site" evidence="10">
    <location>
        <position position="339"/>
    </location>
    <ligand>
        <name>glyoxylate</name>
        <dbReference type="ChEBI" id="CHEBI:36655"/>
    </ligand>
</feature>
<dbReference type="InterPro" id="IPR048356">
    <property type="entry name" value="MS_N"/>
</dbReference>
<comment type="cofactor">
    <cofactor evidence="1 10">
        <name>Mg(2+)</name>
        <dbReference type="ChEBI" id="CHEBI:18420"/>
    </cofactor>
</comment>
<keyword evidence="4 10" id="KW-0816">Tricarboxylic acid cycle</keyword>
<feature type="binding site" evidence="10">
    <location>
        <position position="312"/>
    </location>
    <ligand>
        <name>acetyl-CoA</name>
        <dbReference type="ChEBI" id="CHEBI:57288"/>
    </ligand>
</feature>
<dbReference type="InterPro" id="IPR006253">
    <property type="entry name" value="Malate_synthG"/>
</dbReference>
<feature type="binding site" evidence="10">
    <location>
        <position position="431"/>
    </location>
    <ligand>
        <name>Mg(2+)</name>
        <dbReference type="ChEBI" id="CHEBI:18420"/>
    </ligand>
</feature>
<dbReference type="SUPFAM" id="SSF51645">
    <property type="entry name" value="Malate synthase G"/>
    <property type="match status" value="1"/>
</dbReference>
<keyword evidence="7 10" id="KW-0460">Magnesium</keyword>
<feature type="binding site" evidence="10">
    <location>
        <begin position="456"/>
        <end position="459"/>
    </location>
    <ligand>
        <name>glyoxylate</name>
        <dbReference type="ChEBI" id="CHEBI:36655"/>
    </ligand>
</feature>
<keyword evidence="3 10" id="KW-0963">Cytoplasm</keyword>
<dbReference type="Gene3D" id="3.20.20.360">
    <property type="entry name" value="Malate synthase, domain 3"/>
    <property type="match status" value="2"/>
</dbReference>
<feature type="active site" description="Proton donor" evidence="10">
    <location>
        <position position="630"/>
    </location>
</feature>
<feature type="binding site" evidence="10">
    <location>
        <position position="118"/>
    </location>
    <ligand>
        <name>acetyl-CoA</name>
        <dbReference type="ChEBI" id="CHEBI:57288"/>
    </ligand>
</feature>
<evidence type="ECO:0000256" key="8">
    <source>
        <dbReference type="ARBA" id="ARBA00023097"/>
    </source>
</evidence>
<dbReference type="InterPro" id="IPR046363">
    <property type="entry name" value="MS_N_TIM-barrel_dom"/>
</dbReference>
<feature type="domain" description="Malate synthase G alpha-beta insertion" evidence="15">
    <location>
        <begin position="160"/>
        <end position="234"/>
    </location>
</feature>
<feature type="domain" description="Malate synthase TIM barrel" evidence="13">
    <location>
        <begin position="336"/>
        <end position="577"/>
    </location>
</feature>
<evidence type="ECO:0000256" key="3">
    <source>
        <dbReference type="ARBA" id="ARBA00022490"/>
    </source>
</evidence>
<feature type="binding site" evidence="10">
    <location>
        <position position="459"/>
    </location>
    <ligand>
        <name>Mg(2+)</name>
        <dbReference type="ChEBI" id="CHEBI:18420"/>
    </ligand>
</feature>
<feature type="binding site" evidence="10">
    <location>
        <position position="540"/>
    </location>
    <ligand>
        <name>acetyl-CoA</name>
        <dbReference type="ChEBI" id="CHEBI:57288"/>
    </ligand>
</feature>
<comment type="catalytic activity">
    <reaction evidence="9 10 12">
        <text>glyoxylate + acetyl-CoA + H2O = (S)-malate + CoA + H(+)</text>
        <dbReference type="Rhea" id="RHEA:18181"/>
        <dbReference type="ChEBI" id="CHEBI:15377"/>
        <dbReference type="ChEBI" id="CHEBI:15378"/>
        <dbReference type="ChEBI" id="CHEBI:15589"/>
        <dbReference type="ChEBI" id="CHEBI:36655"/>
        <dbReference type="ChEBI" id="CHEBI:57287"/>
        <dbReference type="ChEBI" id="CHEBI:57288"/>
        <dbReference type="EC" id="2.3.3.9"/>
    </reaction>
</comment>
<keyword evidence="2 10" id="KW-0329">Glyoxylate bypass</keyword>
<comment type="function">
    <text evidence="10">Involved in the glycolate utilization. Catalyzes the condensation and subsequent hydrolysis of acetyl-coenzyme A (acetyl-CoA) and glyoxylate to form malate and CoA.</text>
</comment>
<comment type="caution">
    <text evidence="17">The sequence shown here is derived from an EMBL/GenBank/DDBJ whole genome shotgun (WGS) entry which is preliminary data.</text>
</comment>
<protein>
    <recommendedName>
        <fullName evidence="10 11">Malate synthase G</fullName>
        <ecNumber evidence="10 11">2.3.3.9</ecNumber>
    </recommendedName>
</protein>
<keyword evidence="6 10" id="KW-0479">Metal-binding</keyword>
<evidence type="ECO:0000256" key="11">
    <source>
        <dbReference type="NCBIfam" id="TIGR01345"/>
    </source>
</evidence>
<evidence type="ECO:0000256" key="12">
    <source>
        <dbReference type="RuleBase" id="RU003572"/>
    </source>
</evidence>
<dbReference type="NCBIfam" id="TIGR01345">
    <property type="entry name" value="malate_syn_G"/>
    <property type="match status" value="1"/>
</dbReference>
<evidence type="ECO:0000313" key="18">
    <source>
        <dbReference type="Proteomes" id="UP001500432"/>
    </source>
</evidence>
<evidence type="ECO:0000259" key="16">
    <source>
        <dbReference type="Pfam" id="PF20659"/>
    </source>
</evidence>
<comment type="pathway">
    <text evidence="10 12">Carbohydrate metabolism; glyoxylate cycle; (S)-malate from isocitrate: step 2/2.</text>
</comment>
<dbReference type="InterPro" id="IPR001465">
    <property type="entry name" value="Malate_synthase_TIM"/>
</dbReference>
<organism evidence="17 18">
    <name type="scientific">Sinomonas flava</name>
    <dbReference type="NCBI Taxonomy" id="496857"/>
    <lineage>
        <taxon>Bacteria</taxon>
        <taxon>Bacillati</taxon>
        <taxon>Actinomycetota</taxon>
        <taxon>Actinomycetes</taxon>
        <taxon>Micrococcales</taxon>
        <taxon>Micrococcaceae</taxon>
        <taxon>Sinomonas</taxon>
    </lineage>
</organism>
<evidence type="ECO:0000256" key="2">
    <source>
        <dbReference type="ARBA" id="ARBA00022435"/>
    </source>
</evidence>
<evidence type="ECO:0000256" key="4">
    <source>
        <dbReference type="ARBA" id="ARBA00022532"/>
    </source>
</evidence>
<proteinExistence type="inferred from homology"/>
<dbReference type="InterPro" id="IPR011076">
    <property type="entry name" value="Malate_synth_sf"/>
</dbReference>
<evidence type="ECO:0000256" key="7">
    <source>
        <dbReference type="ARBA" id="ARBA00022842"/>
    </source>
</evidence>
<evidence type="ECO:0000256" key="6">
    <source>
        <dbReference type="ARBA" id="ARBA00022723"/>
    </source>
</evidence>
<dbReference type="EC" id="2.3.3.9" evidence="10 11"/>
<dbReference type="PANTHER" id="PTHR42739">
    <property type="entry name" value="MALATE SYNTHASE G"/>
    <property type="match status" value="1"/>
</dbReference>
<dbReference type="InterPro" id="IPR044856">
    <property type="entry name" value="Malate_synth_C_sf"/>
</dbReference>
<gene>
    <name evidence="10" type="primary">glcB</name>
    <name evidence="17" type="ORF">GCM10009849_22670</name>
</gene>
<dbReference type="Pfam" id="PF20659">
    <property type="entry name" value="MS_C"/>
    <property type="match status" value="1"/>
</dbReference>
<comment type="subunit">
    <text evidence="10">Monomer.</text>
</comment>
<dbReference type="Proteomes" id="UP001500432">
    <property type="component" value="Unassembled WGS sequence"/>
</dbReference>
<dbReference type="InterPro" id="IPR048357">
    <property type="entry name" value="MSG_insertion"/>
</dbReference>
<keyword evidence="5 10" id="KW-0808">Transferase</keyword>
<dbReference type="Pfam" id="PF20658">
    <property type="entry name" value="MSG_insertion"/>
    <property type="match status" value="1"/>
</dbReference>
<dbReference type="HAMAP" id="MF_00641">
    <property type="entry name" value="Malate_synth_G"/>
    <property type="match status" value="1"/>
</dbReference>
<keyword evidence="18" id="KW-1185">Reference proteome</keyword>
<feature type="binding site" evidence="10">
    <location>
        <position position="275"/>
    </location>
    <ligand>
        <name>acetyl-CoA</name>
        <dbReference type="ChEBI" id="CHEBI:57288"/>
    </ligand>
</feature>
<dbReference type="Gene3D" id="1.20.1220.12">
    <property type="entry name" value="Malate synthase, domain III"/>
    <property type="match status" value="1"/>
</dbReference>
<reference evidence="18" key="1">
    <citation type="journal article" date="2019" name="Int. J. Syst. Evol. Microbiol.">
        <title>The Global Catalogue of Microorganisms (GCM) 10K type strain sequencing project: providing services to taxonomists for standard genome sequencing and annotation.</title>
        <authorList>
            <consortium name="The Broad Institute Genomics Platform"/>
            <consortium name="The Broad Institute Genome Sequencing Center for Infectious Disease"/>
            <person name="Wu L."/>
            <person name="Ma J."/>
        </authorList>
    </citation>
    <scope>NUCLEOTIDE SEQUENCE [LARGE SCALE GENOMIC DNA]</scope>
    <source>
        <strain evidence="18">JCM 16034</strain>
    </source>
</reference>
<feature type="active site" description="Proton acceptor" evidence="10">
    <location>
        <position position="339"/>
    </location>
</feature>
<evidence type="ECO:0000259" key="14">
    <source>
        <dbReference type="Pfam" id="PF20656"/>
    </source>
</evidence>